<feature type="domain" description="CoA carboxyltransferase C-terminal" evidence="5">
    <location>
        <begin position="268"/>
        <end position="505"/>
    </location>
</feature>
<dbReference type="GeneID" id="92817004"/>
<reference evidence="6 7" key="1">
    <citation type="submission" date="2011-08" db="EMBL/GenBank/DDBJ databases">
        <title>The Genome Sequence of Alistipes indistinctus YIT 12060.</title>
        <authorList>
            <consortium name="The Broad Institute Genome Sequencing Platform"/>
            <person name="Earl A."/>
            <person name="Ward D."/>
            <person name="Feldgarden M."/>
            <person name="Gevers D."/>
            <person name="Morotomi M."/>
            <person name="Young S.K."/>
            <person name="Zeng Q."/>
            <person name="Gargeya S."/>
            <person name="Fitzgerald M."/>
            <person name="Haas B."/>
            <person name="Abouelleil A."/>
            <person name="Alvarado L."/>
            <person name="Arachchi H.M."/>
            <person name="Berlin A."/>
            <person name="Brown A."/>
            <person name="Chapman S.B."/>
            <person name="Chen Z."/>
            <person name="Dunbar C."/>
            <person name="Freedman E."/>
            <person name="Gearin G."/>
            <person name="Gellesch M."/>
            <person name="Goldberg J."/>
            <person name="Griggs A."/>
            <person name="Gujja S."/>
            <person name="Heiman D."/>
            <person name="Howarth C."/>
            <person name="Larson L."/>
            <person name="Lui A."/>
            <person name="MacDonald P.J.P."/>
            <person name="Montmayeur A."/>
            <person name="Murphy C."/>
            <person name="Neiman D."/>
            <person name="Pearson M."/>
            <person name="Priest M."/>
            <person name="Roberts A."/>
            <person name="Saif S."/>
            <person name="Shea T."/>
            <person name="Shenoy N."/>
            <person name="Sisk P."/>
            <person name="Stolte C."/>
            <person name="Sykes S."/>
            <person name="Wortman J."/>
            <person name="Nusbaum C."/>
            <person name="Birren B."/>
        </authorList>
    </citation>
    <scope>NUCLEOTIDE SEQUENCE [LARGE SCALE GENOMIC DNA]</scope>
    <source>
        <strain evidence="6 7">YIT 12060</strain>
    </source>
</reference>
<dbReference type="EMBL" id="ADLD01000014">
    <property type="protein sequence ID" value="EHB91245.1"/>
    <property type="molecule type" value="Genomic_DNA"/>
</dbReference>
<evidence type="ECO:0000256" key="2">
    <source>
        <dbReference type="ARBA" id="ARBA00074538"/>
    </source>
</evidence>
<dbReference type="HOGENOM" id="CLU_018822_6_2_10"/>
<keyword evidence="7" id="KW-1185">Reference proteome</keyword>
<evidence type="ECO:0000313" key="7">
    <source>
        <dbReference type="Proteomes" id="UP000006008"/>
    </source>
</evidence>
<comment type="caution">
    <text evidence="6">The sequence shown here is derived from an EMBL/GenBank/DDBJ whole genome shotgun (WGS) entry which is preliminary data.</text>
</comment>
<evidence type="ECO:0000259" key="4">
    <source>
        <dbReference type="PROSITE" id="PS50980"/>
    </source>
</evidence>
<dbReference type="STRING" id="742725.HMPREF9450_02328"/>
<gene>
    <name evidence="6" type="ORF">HMPREF9450_02328</name>
</gene>
<accession>G5HBL8</accession>
<dbReference type="PROSITE" id="PS50980">
    <property type="entry name" value="COA_CT_NTER"/>
    <property type="match status" value="1"/>
</dbReference>
<dbReference type="GO" id="GO:0009317">
    <property type="term" value="C:acetyl-CoA carboxylase complex"/>
    <property type="evidence" value="ECO:0007669"/>
    <property type="project" value="UniProtKB-ARBA"/>
</dbReference>
<comment type="similarity">
    <text evidence="1">Belongs to the AccD/PCCB family.</text>
</comment>
<evidence type="ECO:0000313" key="6">
    <source>
        <dbReference type="EMBL" id="EHB91245.1"/>
    </source>
</evidence>
<dbReference type="GO" id="GO:0004658">
    <property type="term" value="F:propionyl-CoA carboxylase activity"/>
    <property type="evidence" value="ECO:0007669"/>
    <property type="project" value="UniProtKB-ARBA"/>
</dbReference>
<evidence type="ECO:0000256" key="1">
    <source>
        <dbReference type="ARBA" id="ARBA00006102"/>
    </source>
</evidence>
<dbReference type="GO" id="GO:0003989">
    <property type="term" value="F:acetyl-CoA carboxylase activity"/>
    <property type="evidence" value="ECO:0007669"/>
    <property type="project" value="UniProtKB-ARBA"/>
</dbReference>
<dbReference type="InterPro" id="IPR011763">
    <property type="entry name" value="COA_CT_C"/>
</dbReference>
<dbReference type="InterPro" id="IPR034733">
    <property type="entry name" value="AcCoA_carboxyl_beta"/>
</dbReference>
<dbReference type="eggNOG" id="COG4799">
    <property type="taxonomic scope" value="Bacteria"/>
</dbReference>
<dbReference type="OrthoDB" id="9803706at2"/>
<dbReference type="PANTHER" id="PTHR43842">
    <property type="entry name" value="PROPIONYL-COA CARBOXYLASE BETA CHAIN"/>
    <property type="match status" value="1"/>
</dbReference>
<dbReference type="RefSeq" id="WP_009135134.1">
    <property type="nucleotide sequence ID" value="NZ_CP102250.1"/>
</dbReference>
<dbReference type="Proteomes" id="UP000006008">
    <property type="component" value="Unassembled WGS sequence"/>
</dbReference>
<dbReference type="InterPro" id="IPR051047">
    <property type="entry name" value="AccD/PCCB"/>
</dbReference>
<dbReference type="SUPFAM" id="SSF52096">
    <property type="entry name" value="ClpP/crotonase"/>
    <property type="match status" value="2"/>
</dbReference>
<feature type="domain" description="CoA carboxyltransferase N-terminal" evidence="4">
    <location>
        <begin position="5"/>
        <end position="261"/>
    </location>
</feature>
<sequence>MEKNNERIYQEFERRNRQAELGGGEDKLRKRHEAGRMTARERIEMLLDKGTFVELDKFVTHRCTNYGMDRQKIPGDGIVSGYGKIDGRQVFVYAYDFTVFGGSLSITNASKIVKVQTMALKNGAPVIALNDSGGARIQEGVESLTGYSNIFFQNTIASGVVPQFSAILGPCAGGACYSPALTDFIFMVRDKSHMFVTGPDVVKAVTHEEVDKEELGGAYTHSSRSGVAHFMGESEEEVLMGIRELLSFLPSNNLEDAPVVHTTDDIRREDERLQTLIPADPNVPYDVKEVIGSVVDDHYFLEVMPHFAKNVVIGFARLGGRSVGIVANQPAFLAGVLDIDASDKAARFIRFCDCFNIPLITLEDVPGFLPGTTQEHGGIIRHGAKIVYAYVEATVPKITLILRKAYGGAYIVMSSKQTGSDVNLAYPTAEIAVMGAEGAVNILCRGAGKEQRREAVEEYEERFANPYRAAELGYIDEIILPKQTRFKLIQALEMAHNKIRSNPPKKHGNMPL</sequence>
<protein>
    <recommendedName>
        <fullName evidence="2">Propionyl-CoA carboxylase beta chain</fullName>
    </recommendedName>
</protein>
<dbReference type="InterPro" id="IPR011762">
    <property type="entry name" value="COA_CT_N"/>
</dbReference>
<dbReference type="AlphaFoldDB" id="G5HBL8"/>
<feature type="region of interest" description="Disordered" evidence="3">
    <location>
        <begin position="13"/>
        <end position="32"/>
    </location>
</feature>
<dbReference type="FunFam" id="3.90.226.10:FF:000017">
    <property type="entry name" value="Propionyl-CoA carboxylase subunit beta 5"/>
    <property type="match status" value="1"/>
</dbReference>
<name>G5HBL8_9BACT</name>
<organism evidence="6 7">
    <name type="scientific">Alistipes indistinctus YIT 12060</name>
    <dbReference type="NCBI Taxonomy" id="742725"/>
    <lineage>
        <taxon>Bacteria</taxon>
        <taxon>Pseudomonadati</taxon>
        <taxon>Bacteroidota</taxon>
        <taxon>Bacteroidia</taxon>
        <taxon>Bacteroidales</taxon>
        <taxon>Rikenellaceae</taxon>
        <taxon>Alistipes</taxon>
    </lineage>
</organism>
<evidence type="ECO:0000259" key="5">
    <source>
        <dbReference type="PROSITE" id="PS50989"/>
    </source>
</evidence>
<dbReference type="GO" id="GO:0015977">
    <property type="term" value="P:carbon fixation"/>
    <property type="evidence" value="ECO:0007669"/>
    <property type="project" value="UniProtKB-ARBA"/>
</dbReference>
<dbReference type="PANTHER" id="PTHR43842:SF2">
    <property type="entry name" value="PROPIONYL-COA CARBOXYLASE BETA CHAIN, MITOCHONDRIAL"/>
    <property type="match status" value="1"/>
</dbReference>
<dbReference type="PATRIC" id="fig|742725.3.peg.2400"/>
<dbReference type="FunFam" id="3.90.226.10:FF:000016">
    <property type="entry name" value="Propionyl-CoA carboxylase, beta subunit"/>
    <property type="match status" value="1"/>
</dbReference>
<dbReference type="PROSITE" id="PS50989">
    <property type="entry name" value="COA_CT_CTER"/>
    <property type="match status" value="1"/>
</dbReference>
<dbReference type="Gene3D" id="3.90.226.10">
    <property type="entry name" value="2-enoyl-CoA Hydratase, Chain A, domain 1"/>
    <property type="match status" value="2"/>
</dbReference>
<dbReference type="InterPro" id="IPR029045">
    <property type="entry name" value="ClpP/crotonase-like_dom_sf"/>
</dbReference>
<dbReference type="Pfam" id="PF01039">
    <property type="entry name" value="Carboxyl_trans"/>
    <property type="match status" value="1"/>
</dbReference>
<proteinExistence type="inferred from homology"/>
<evidence type="ECO:0000256" key="3">
    <source>
        <dbReference type="SAM" id="MobiDB-lite"/>
    </source>
</evidence>